<keyword evidence="4" id="KW-1185">Reference proteome</keyword>
<dbReference type="SUPFAM" id="SSF55874">
    <property type="entry name" value="ATPase domain of HSP90 chaperone/DNA topoisomerase II/histidine kinase"/>
    <property type="match status" value="1"/>
</dbReference>
<dbReference type="Pfam" id="PF13581">
    <property type="entry name" value="HATPase_c_2"/>
    <property type="match status" value="1"/>
</dbReference>
<reference evidence="3 4" key="1">
    <citation type="submission" date="2019-01" db="EMBL/GenBank/DDBJ databases">
        <title>Nocardioides guangzhouensis sp. nov., an actinobacterium isolated from soil.</title>
        <authorList>
            <person name="Fu Y."/>
            <person name="Cai Y."/>
            <person name="Lin Z."/>
            <person name="Chen P."/>
        </authorList>
    </citation>
    <scope>NUCLEOTIDE SEQUENCE [LARGE SCALE GENOMIC DNA]</scope>
    <source>
        <strain evidence="3 4">NBRC 105384</strain>
    </source>
</reference>
<dbReference type="EMBL" id="SDPU01000020">
    <property type="protein sequence ID" value="RYU13046.1"/>
    <property type="molecule type" value="Genomic_DNA"/>
</dbReference>
<dbReference type="OrthoDB" id="3479721at2"/>
<keyword evidence="1" id="KW-0418">Kinase</keyword>
<evidence type="ECO:0000313" key="3">
    <source>
        <dbReference type="EMBL" id="RYU13046.1"/>
    </source>
</evidence>
<dbReference type="PANTHER" id="PTHR35526">
    <property type="entry name" value="ANTI-SIGMA-F FACTOR RSBW-RELATED"/>
    <property type="match status" value="1"/>
</dbReference>
<dbReference type="AlphaFoldDB" id="A0A4V1Z237"/>
<name>A0A4V1Z237_9ACTN</name>
<dbReference type="InterPro" id="IPR003594">
    <property type="entry name" value="HATPase_dom"/>
</dbReference>
<protein>
    <recommendedName>
        <fullName evidence="2">Histidine kinase/HSP90-like ATPase domain-containing protein</fullName>
    </recommendedName>
</protein>
<proteinExistence type="predicted"/>
<dbReference type="PANTHER" id="PTHR35526:SF3">
    <property type="entry name" value="ANTI-SIGMA-F FACTOR RSBW"/>
    <property type="match status" value="1"/>
</dbReference>
<organism evidence="3 4">
    <name type="scientific">Nocardioides iriomotensis</name>
    <dbReference type="NCBI Taxonomy" id="715784"/>
    <lineage>
        <taxon>Bacteria</taxon>
        <taxon>Bacillati</taxon>
        <taxon>Actinomycetota</taxon>
        <taxon>Actinomycetes</taxon>
        <taxon>Propionibacteriales</taxon>
        <taxon>Nocardioidaceae</taxon>
        <taxon>Nocardioides</taxon>
    </lineage>
</organism>
<dbReference type="GO" id="GO:0004674">
    <property type="term" value="F:protein serine/threonine kinase activity"/>
    <property type="evidence" value="ECO:0007669"/>
    <property type="project" value="UniProtKB-KW"/>
</dbReference>
<keyword evidence="1" id="KW-0808">Transferase</keyword>
<keyword evidence="1" id="KW-0723">Serine/threonine-protein kinase</keyword>
<accession>A0A4V1Z237</accession>
<sequence length="344" mass="36969">MVVHHSKVQDDVLDHRGTAELRIRLAADPASVPGARRFVTDGLTSLGRTGFIDDAALCVTELAANAALHSASTFMEVGLRALDRSVQIVVEDDGVVPGDAVVPRASFGAPPADVFNDDAADLDLDLALADETTTGRGLGIVSVLAEDWGVEDTGAGKRVWLTLADDDLEHPVRPPRTSTASPARDLDAALPEGWALVRLMGCPVLLSLRQDDHLDELVRELQLLEGDQAAPESQALAQRLEGLLSSPAHARHTGRRIAQQAAAEGRTHIDVDMAMPRELGAQVRALQAAVKEADRLCEDRRLLTLASDQDLRDLRAWMTDEVSGQLEDGAAPTSWEDWRAAHAI</sequence>
<comment type="caution">
    <text evidence="3">The sequence shown here is derived from an EMBL/GenBank/DDBJ whole genome shotgun (WGS) entry which is preliminary data.</text>
</comment>
<evidence type="ECO:0000313" key="4">
    <source>
        <dbReference type="Proteomes" id="UP000291189"/>
    </source>
</evidence>
<evidence type="ECO:0000259" key="2">
    <source>
        <dbReference type="Pfam" id="PF13581"/>
    </source>
</evidence>
<feature type="domain" description="Histidine kinase/HSP90-like ATPase" evidence="2">
    <location>
        <begin position="26"/>
        <end position="162"/>
    </location>
</feature>
<dbReference type="CDD" id="cd16936">
    <property type="entry name" value="HATPase_RsbW-like"/>
    <property type="match status" value="1"/>
</dbReference>
<evidence type="ECO:0000256" key="1">
    <source>
        <dbReference type="ARBA" id="ARBA00022527"/>
    </source>
</evidence>
<dbReference type="Gene3D" id="3.30.565.10">
    <property type="entry name" value="Histidine kinase-like ATPase, C-terminal domain"/>
    <property type="match status" value="1"/>
</dbReference>
<dbReference type="InterPro" id="IPR050267">
    <property type="entry name" value="Anti-sigma-factor_SerPK"/>
</dbReference>
<dbReference type="InterPro" id="IPR036890">
    <property type="entry name" value="HATPase_C_sf"/>
</dbReference>
<dbReference type="Proteomes" id="UP000291189">
    <property type="component" value="Unassembled WGS sequence"/>
</dbReference>
<gene>
    <name evidence="3" type="ORF">ETU37_08965</name>
</gene>